<name>A0A090RY19_9VIBR</name>
<dbReference type="STRING" id="990268.JCM19235_4560"/>
<evidence type="ECO:0000256" key="1">
    <source>
        <dbReference type="SAM" id="MobiDB-lite"/>
    </source>
</evidence>
<sequence>MEYCLAERSRFLFEHGQWFYVDGEIDDSIPPKRLTAESSKVGRNDPCPCGSGKKHKKCCG</sequence>
<dbReference type="Pfam" id="PF02810">
    <property type="entry name" value="SEC-C"/>
    <property type="match status" value="1"/>
</dbReference>
<dbReference type="EMBL" id="BBMR01000005">
    <property type="protein sequence ID" value="GAL20360.1"/>
    <property type="molecule type" value="Genomic_DNA"/>
</dbReference>
<feature type="region of interest" description="Disordered" evidence="1">
    <location>
        <begin position="31"/>
        <end position="60"/>
    </location>
</feature>
<proteinExistence type="predicted"/>
<keyword evidence="3" id="KW-1185">Reference proteome</keyword>
<dbReference type="Proteomes" id="UP000029228">
    <property type="component" value="Unassembled WGS sequence"/>
</dbReference>
<comment type="caution">
    <text evidence="2">The sequence shown here is derived from an EMBL/GenBank/DDBJ whole genome shotgun (WGS) entry which is preliminary data.</text>
</comment>
<dbReference type="SUPFAM" id="SSF103642">
    <property type="entry name" value="Sec-C motif"/>
    <property type="match status" value="1"/>
</dbReference>
<dbReference type="Gene3D" id="3.10.450.50">
    <property type="match status" value="1"/>
</dbReference>
<accession>A0A090RY19</accession>
<gene>
    <name evidence="2" type="ORF">JCM19235_4560</name>
</gene>
<reference evidence="2 3" key="1">
    <citation type="submission" date="2014-09" db="EMBL/GenBank/DDBJ databases">
        <title>Vibrio maritimus JCM 19235. (C45) whole genome shotgun sequence.</title>
        <authorList>
            <person name="Sawabe T."/>
            <person name="Meirelles P."/>
            <person name="Nakanishi M."/>
            <person name="Sayaka M."/>
            <person name="Hattori M."/>
            <person name="Ohkuma M."/>
        </authorList>
    </citation>
    <scope>NUCLEOTIDE SEQUENCE [LARGE SCALE GENOMIC DNA]</scope>
    <source>
        <strain evidence="3">JCM19235</strain>
    </source>
</reference>
<protein>
    <submittedName>
        <fullName evidence="2">UPF0225 protein YchJ</fullName>
    </submittedName>
</protein>
<evidence type="ECO:0000313" key="2">
    <source>
        <dbReference type="EMBL" id="GAL20360.1"/>
    </source>
</evidence>
<reference evidence="2 3" key="2">
    <citation type="submission" date="2014-09" db="EMBL/GenBank/DDBJ databases">
        <authorList>
            <consortium name="NBRP consortium"/>
            <person name="Sawabe T."/>
            <person name="Meirelles P."/>
            <person name="Nakanishi M."/>
            <person name="Sayaka M."/>
            <person name="Hattori M."/>
            <person name="Ohkuma M."/>
        </authorList>
    </citation>
    <scope>NUCLEOTIDE SEQUENCE [LARGE SCALE GENOMIC DNA]</scope>
    <source>
        <strain evidence="3">JCM19235</strain>
    </source>
</reference>
<dbReference type="PANTHER" id="PTHR33747">
    <property type="entry name" value="UPF0225 PROTEIN SCO1677"/>
    <property type="match status" value="1"/>
</dbReference>
<dbReference type="AlphaFoldDB" id="A0A090RY19"/>
<organism evidence="2 3">
    <name type="scientific">Vibrio maritimus</name>
    <dbReference type="NCBI Taxonomy" id="990268"/>
    <lineage>
        <taxon>Bacteria</taxon>
        <taxon>Pseudomonadati</taxon>
        <taxon>Pseudomonadota</taxon>
        <taxon>Gammaproteobacteria</taxon>
        <taxon>Vibrionales</taxon>
        <taxon>Vibrionaceae</taxon>
        <taxon>Vibrio</taxon>
    </lineage>
</organism>
<evidence type="ECO:0000313" key="3">
    <source>
        <dbReference type="Proteomes" id="UP000029228"/>
    </source>
</evidence>
<dbReference type="InterPro" id="IPR004027">
    <property type="entry name" value="SEC_C_motif"/>
</dbReference>
<dbReference type="PANTHER" id="PTHR33747:SF1">
    <property type="entry name" value="ADENYLATE CYCLASE-ASSOCIATED CAP C-TERMINAL DOMAIN-CONTAINING PROTEIN"/>
    <property type="match status" value="1"/>
</dbReference>